<feature type="compositionally biased region" description="Low complexity" evidence="1">
    <location>
        <begin position="243"/>
        <end position="272"/>
    </location>
</feature>
<dbReference type="PANTHER" id="PTHR34193:SF1">
    <property type="entry name" value="EXPRESSED PROTEIN"/>
    <property type="match status" value="1"/>
</dbReference>
<dbReference type="PANTHER" id="PTHR34193">
    <property type="entry name" value="OS11G0199801 PROTEIN"/>
    <property type="match status" value="1"/>
</dbReference>
<dbReference type="Proteomes" id="UP001279734">
    <property type="component" value="Unassembled WGS sequence"/>
</dbReference>
<reference evidence="2" key="1">
    <citation type="submission" date="2023-05" db="EMBL/GenBank/DDBJ databases">
        <title>Nepenthes gracilis genome sequencing.</title>
        <authorList>
            <person name="Fukushima K."/>
        </authorList>
    </citation>
    <scope>NUCLEOTIDE SEQUENCE</scope>
    <source>
        <strain evidence="2">SING2019-196</strain>
    </source>
</reference>
<protein>
    <submittedName>
        <fullName evidence="2">Uncharacterized protein</fullName>
    </submittedName>
</protein>
<feature type="compositionally biased region" description="Basic and acidic residues" evidence="1">
    <location>
        <begin position="148"/>
        <end position="177"/>
    </location>
</feature>
<feature type="region of interest" description="Disordered" evidence="1">
    <location>
        <begin position="148"/>
        <end position="185"/>
    </location>
</feature>
<evidence type="ECO:0000256" key="1">
    <source>
        <dbReference type="SAM" id="MobiDB-lite"/>
    </source>
</evidence>
<sequence>MIDFGTKLPENRIHLFDPVGQINDGYGSYRAANYGIQARRTAVSYDSSTNTGGGLRFTVESAVEDESNSSSPRLWETSPPSTAKGASSPLHSQTMSPSSRTEAIARSRKELMEMVRDMPDSFYELSLKDIVDKKSALDVQHENMAAEEEKIGNEVGSPKERQQRKWSEQMKKSESKAKMTRSGSIDNGGFLLKTSVFPVSLRSKKNKKSLATVASFKIPPQPSPTPNGSVKGAEKEWWKRRSCISSESESSGLGSNSGSTRSSGSSSSSSSSCRRRYRARFLPSCCSFNMKRIQAKK</sequence>
<evidence type="ECO:0000313" key="2">
    <source>
        <dbReference type="EMBL" id="GMH00898.1"/>
    </source>
</evidence>
<keyword evidence="3" id="KW-1185">Reference proteome</keyword>
<gene>
    <name evidence="2" type="ORF">Nepgr_002737</name>
</gene>
<organism evidence="2 3">
    <name type="scientific">Nepenthes gracilis</name>
    <name type="common">Slender pitcher plant</name>
    <dbReference type="NCBI Taxonomy" id="150966"/>
    <lineage>
        <taxon>Eukaryota</taxon>
        <taxon>Viridiplantae</taxon>
        <taxon>Streptophyta</taxon>
        <taxon>Embryophyta</taxon>
        <taxon>Tracheophyta</taxon>
        <taxon>Spermatophyta</taxon>
        <taxon>Magnoliopsida</taxon>
        <taxon>eudicotyledons</taxon>
        <taxon>Gunneridae</taxon>
        <taxon>Pentapetalae</taxon>
        <taxon>Caryophyllales</taxon>
        <taxon>Nepenthaceae</taxon>
        <taxon>Nepenthes</taxon>
    </lineage>
</organism>
<accession>A0AAD3P7J1</accession>
<feature type="compositionally biased region" description="Polar residues" evidence="1">
    <location>
        <begin position="68"/>
        <end position="101"/>
    </location>
</feature>
<dbReference type="AlphaFoldDB" id="A0AAD3P7J1"/>
<evidence type="ECO:0000313" key="3">
    <source>
        <dbReference type="Proteomes" id="UP001279734"/>
    </source>
</evidence>
<proteinExistence type="predicted"/>
<comment type="caution">
    <text evidence="2">The sequence shown here is derived from an EMBL/GenBank/DDBJ whole genome shotgun (WGS) entry which is preliminary data.</text>
</comment>
<dbReference type="EMBL" id="BSYO01000002">
    <property type="protein sequence ID" value="GMH00898.1"/>
    <property type="molecule type" value="Genomic_DNA"/>
</dbReference>
<feature type="region of interest" description="Disordered" evidence="1">
    <location>
        <begin position="215"/>
        <end position="275"/>
    </location>
</feature>
<name>A0AAD3P7J1_NEPGR</name>
<feature type="region of interest" description="Disordered" evidence="1">
    <location>
        <begin position="63"/>
        <end position="103"/>
    </location>
</feature>